<dbReference type="Gene3D" id="1.25.40.80">
    <property type="match status" value="1"/>
</dbReference>
<dbReference type="Proteomes" id="UP000678228">
    <property type="component" value="Unassembled WGS sequence"/>
</dbReference>
<feature type="binding site" evidence="4">
    <location>
        <position position="227"/>
    </location>
    <ligand>
        <name>FAD</name>
        <dbReference type="ChEBI" id="CHEBI:57692"/>
    </ligand>
</feature>
<evidence type="ECO:0000256" key="4">
    <source>
        <dbReference type="PIRSR" id="PIRSR602081-1"/>
    </source>
</evidence>
<evidence type="ECO:0000313" key="9">
    <source>
        <dbReference type="Proteomes" id="UP000678228"/>
    </source>
</evidence>
<dbReference type="SUPFAM" id="SSF52425">
    <property type="entry name" value="Cryptochrome/photolyase, N-terminal domain"/>
    <property type="match status" value="1"/>
</dbReference>
<feature type="domain" description="Photolyase/cryptochrome alpha/beta" evidence="7">
    <location>
        <begin position="4"/>
        <end position="135"/>
    </location>
</feature>
<comment type="similarity">
    <text evidence="6">Belongs to the DNA photolyase family.</text>
</comment>
<comment type="cofactor">
    <cofactor evidence="4">
        <name>FAD</name>
        <dbReference type="ChEBI" id="CHEBI:57692"/>
    </cofactor>
    <text evidence="4">Binds 1 FAD per subunit.</text>
</comment>
<dbReference type="InterPro" id="IPR018394">
    <property type="entry name" value="DNA_photolyase_1_CS_C"/>
</dbReference>
<dbReference type="Pfam" id="PF00875">
    <property type="entry name" value="DNA_photolyase"/>
    <property type="match status" value="1"/>
</dbReference>
<proteinExistence type="inferred from homology"/>
<keyword evidence="9" id="KW-1185">Reference proteome</keyword>
<sequence>MSQVTAAIWFRRDFRLQDNTALFHVLSSVSKNNTKWIAFFHLDDPVVNNGSLSLHHDYFFQTLIQFKERLKNLGIQLHIITGGIEQAFAKLITRYPALSEVYVNQDLVGEGMKRDQFVKKSYSDLRFHFFEDSFITHPLQVLKSDGNPYKVFTPYYKAWSKVKKAPPLRLDESSLSRYSTNDDVVDDEGELKLHQLKNLCSHSFDRIGENDALERLEHFLKVQLLNYKAHRDHPALMGTSRLSPYLKVGALSARTILYTALERQDTEGRETLIKELAWRDFYYMVYYFNPESKQKEVTEQYRSINWNQDIELLEKWKRGETGFPLIDAGMRQLQKEGWMHNRLRMATASFLTKDYLIDWRLGEAYFAEMLIDYEPSSNIGGWQWAASVGTDPVPYFRVFNPVTQSRRFDEEGRFIRKYVSELGHVPTRYIHEPWKMPKDVQVASTCVIGEDYPYPSVDHKSQRLRAIELFKNV</sequence>
<evidence type="ECO:0000256" key="6">
    <source>
        <dbReference type="RuleBase" id="RU004182"/>
    </source>
</evidence>
<comment type="caution">
    <text evidence="8">The sequence shown here is derived from an EMBL/GenBank/DDBJ whole genome shotgun (WGS) entry which is preliminary data.</text>
</comment>
<dbReference type="AlphaFoldDB" id="A0A941AQ31"/>
<dbReference type="InterPro" id="IPR005101">
    <property type="entry name" value="Cryptochr/Photolyase_FAD-bd"/>
</dbReference>
<dbReference type="PROSITE" id="PS51645">
    <property type="entry name" value="PHR_CRY_ALPHA_BETA"/>
    <property type="match status" value="1"/>
</dbReference>
<organism evidence="8 9">
    <name type="scientific">Halalkalibacter suaedae</name>
    <dbReference type="NCBI Taxonomy" id="2822140"/>
    <lineage>
        <taxon>Bacteria</taxon>
        <taxon>Bacillati</taxon>
        <taxon>Bacillota</taxon>
        <taxon>Bacilli</taxon>
        <taxon>Bacillales</taxon>
        <taxon>Bacillaceae</taxon>
        <taxon>Halalkalibacter</taxon>
    </lineage>
</organism>
<feature type="site" description="Electron transfer via tryptophanyl radical" evidence="5">
    <location>
        <position position="359"/>
    </location>
</feature>
<dbReference type="PANTHER" id="PTHR11455">
    <property type="entry name" value="CRYPTOCHROME"/>
    <property type="match status" value="1"/>
</dbReference>
<dbReference type="EMBL" id="JAGKSQ010000005">
    <property type="protein sequence ID" value="MBP3952167.1"/>
    <property type="molecule type" value="Genomic_DNA"/>
</dbReference>
<dbReference type="InterPro" id="IPR002081">
    <property type="entry name" value="Cryptochrome/DNA_photolyase_1"/>
</dbReference>
<evidence type="ECO:0000256" key="2">
    <source>
        <dbReference type="ARBA" id="ARBA00022827"/>
    </source>
</evidence>
<accession>A0A941AQ31</accession>
<dbReference type="GO" id="GO:0003677">
    <property type="term" value="F:DNA binding"/>
    <property type="evidence" value="ECO:0007669"/>
    <property type="project" value="TreeGrafter"/>
</dbReference>
<name>A0A941AQ31_9BACI</name>
<dbReference type="InterPro" id="IPR036155">
    <property type="entry name" value="Crypto/Photolyase_N_sf"/>
</dbReference>
<feature type="binding site" evidence="4">
    <location>
        <begin position="275"/>
        <end position="282"/>
    </location>
    <ligand>
        <name>FAD</name>
        <dbReference type="ChEBI" id="CHEBI:57692"/>
    </ligand>
</feature>
<dbReference type="PROSITE" id="PS00394">
    <property type="entry name" value="DNA_PHOTOLYASES_1_1"/>
    <property type="match status" value="1"/>
</dbReference>
<dbReference type="GO" id="GO:0003904">
    <property type="term" value="F:deoxyribodipyrimidine photo-lyase activity"/>
    <property type="evidence" value="ECO:0007669"/>
    <property type="project" value="TreeGrafter"/>
</dbReference>
<feature type="site" description="Electron transfer via tryptophanyl radical" evidence="5">
    <location>
        <position position="382"/>
    </location>
</feature>
<dbReference type="PRINTS" id="PR00147">
    <property type="entry name" value="DNAPHOTLYASE"/>
</dbReference>
<feature type="binding site" evidence="4">
    <location>
        <begin position="239"/>
        <end position="243"/>
    </location>
    <ligand>
        <name>FAD</name>
        <dbReference type="ChEBI" id="CHEBI:57692"/>
    </ligand>
</feature>
<keyword evidence="3 6" id="KW-0157">Chromophore</keyword>
<evidence type="ECO:0000256" key="3">
    <source>
        <dbReference type="ARBA" id="ARBA00022991"/>
    </source>
</evidence>
<evidence type="ECO:0000256" key="5">
    <source>
        <dbReference type="PIRSR" id="PIRSR602081-2"/>
    </source>
</evidence>
<feature type="site" description="Electron transfer via tryptophanyl radical" evidence="5">
    <location>
        <position position="306"/>
    </location>
</feature>
<keyword evidence="2 4" id="KW-0274">FAD</keyword>
<protein>
    <submittedName>
        <fullName evidence="8">Deoxyribodipyrimidine photo-lyase</fullName>
    </submittedName>
</protein>
<dbReference type="PANTHER" id="PTHR11455:SF9">
    <property type="entry name" value="CRYPTOCHROME CIRCADIAN CLOCK 5 ISOFORM X1"/>
    <property type="match status" value="1"/>
</dbReference>
<dbReference type="GO" id="GO:0006139">
    <property type="term" value="P:nucleobase-containing compound metabolic process"/>
    <property type="evidence" value="ECO:0007669"/>
    <property type="project" value="UniProtKB-ARBA"/>
</dbReference>
<dbReference type="Pfam" id="PF03441">
    <property type="entry name" value="FAD_binding_7"/>
    <property type="match status" value="1"/>
</dbReference>
<keyword evidence="1 4" id="KW-0285">Flavoprotein</keyword>
<dbReference type="SUPFAM" id="SSF48173">
    <property type="entry name" value="Cryptochrome/photolyase FAD-binding domain"/>
    <property type="match status" value="1"/>
</dbReference>
<evidence type="ECO:0000313" key="8">
    <source>
        <dbReference type="EMBL" id="MBP3952167.1"/>
    </source>
</evidence>
<dbReference type="InterPro" id="IPR014729">
    <property type="entry name" value="Rossmann-like_a/b/a_fold"/>
</dbReference>
<dbReference type="Gene3D" id="1.10.579.10">
    <property type="entry name" value="DNA Cyclobutane Dipyrimidine Photolyase, subunit A, domain 3"/>
    <property type="match status" value="1"/>
</dbReference>
<dbReference type="RefSeq" id="WP_210597859.1">
    <property type="nucleotide sequence ID" value="NZ_JAGKSQ010000005.1"/>
</dbReference>
<dbReference type="GO" id="GO:0006950">
    <property type="term" value="P:response to stress"/>
    <property type="evidence" value="ECO:0007669"/>
    <property type="project" value="UniProtKB-ARBA"/>
</dbReference>
<dbReference type="GO" id="GO:0071949">
    <property type="term" value="F:FAD binding"/>
    <property type="evidence" value="ECO:0007669"/>
    <property type="project" value="TreeGrafter"/>
</dbReference>
<reference evidence="8" key="1">
    <citation type="submission" date="2021-03" db="EMBL/GenBank/DDBJ databases">
        <title>Bacillus suaedae sp. nov., isolated from Suaeda aralocaspica.</title>
        <authorList>
            <person name="Lei R.F.R."/>
        </authorList>
    </citation>
    <scope>NUCLEOTIDE SEQUENCE</scope>
    <source>
        <strain evidence="8">YZJH907-2</strain>
    </source>
</reference>
<dbReference type="InterPro" id="IPR006050">
    <property type="entry name" value="DNA_photolyase_N"/>
</dbReference>
<dbReference type="Gene3D" id="3.40.50.620">
    <property type="entry name" value="HUPs"/>
    <property type="match status" value="1"/>
</dbReference>
<dbReference type="InterPro" id="IPR036134">
    <property type="entry name" value="Crypto/Photolyase_FAD-like_sf"/>
</dbReference>
<dbReference type="GO" id="GO:0009416">
    <property type="term" value="P:response to light stimulus"/>
    <property type="evidence" value="ECO:0007669"/>
    <property type="project" value="TreeGrafter"/>
</dbReference>
<evidence type="ECO:0000259" key="7">
    <source>
        <dbReference type="PROSITE" id="PS51645"/>
    </source>
</evidence>
<evidence type="ECO:0000256" key="1">
    <source>
        <dbReference type="ARBA" id="ARBA00022630"/>
    </source>
</evidence>
<gene>
    <name evidence="8" type="ORF">J7W16_13580</name>
</gene>